<gene>
    <name evidence="4" type="ORF">VN97_g10100</name>
</gene>
<dbReference type="AlphaFoldDB" id="A0AAI9TAA4"/>
<dbReference type="Gene3D" id="3.40.30.10">
    <property type="entry name" value="Glutaredoxin"/>
    <property type="match status" value="1"/>
</dbReference>
<proteinExistence type="predicted"/>
<comment type="caution">
    <text evidence="4">The sequence shown here is derived from an EMBL/GenBank/DDBJ whole genome shotgun (WGS) entry which is preliminary data.</text>
</comment>
<evidence type="ECO:0000313" key="4">
    <source>
        <dbReference type="EMBL" id="KAJ9483308.1"/>
    </source>
</evidence>
<dbReference type="Proteomes" id="UP001227192">
    <property type="component" value="Unassembled WGS sequence"/>
</dbReference>
<keyword evidence="3" id="KW-1133">Transmembrane helix</keyword>
<feature type="compositionally biased region" description="Low complexity" evidence="2">
    <location>
        <begin position="68"/>
        <end position="79"/>
    </location>
</feature>
<dbReference type="InterPro" id="IPR011893">
    <property type="entry name" value="Selenoprotein_Rdx-typ"/>
</dbReference>
<reference evidence="4" key="2">
    <citation type="journal article" date="2016" name="Fungal Biol.">
        <title>Ochratoxin A production by Penicillium thymicola.</title>
        <authorList>
            <person name="Nguyen H.D.T."/>
            <person name="McMullin D.R."/>
            <person name="Ponomareva E."/>
            <person name="Riley R."/>
            <person name="Pomraning K.R."/>
            <person name="Baker S.E."/>
            <person name="Seifert K.A."/>
        </authorList>
    </citation>
    <scope>NUCLEOTIDE SEQUENCE</scope>
    <source>
        <strain evidence="4">DAOM 180753</strain>
    </source>
</reference>
<dbReference type="InterPro" id="IPR036249">
    <property type="entry name" value="Thioredoxin-like_sf"/>
</dbReference>
<evidence type="ECO:0000256" key="2">
    <source>
        <dbReference type="SAM" id="MobiDB-lite"/>
    </source>
</evidence>
<organism evidence="4 5">
    <name type="scientific">Penicillium thymicola</name>
    <dbReference type="NCBI Taxonomy" id="293382"/>
    <lineage>
        <taxon>Eukaryota</taxon>
        <taxon>Fungi</taxon>
        <taxon>Dikarya</taxon>
        <taxon>Ascomycota</taxon>
        <taxon>Pezizomycotina</taxon>
        <taxon>Eurotiomycetes</taxon>
        <taxon>Eurotiomycetidae</taxon>
        <taxon>Eurotiales</taxon>
        <taxon>Aspergillaceae</taxon>
        <taxon>Penicillium</taxon>
    </lineage>
</organism>
<evidence type="ECO:0000256" key="3">
    <source>
        <dbReference type="SAM" id="Phobius"/>
    </source>
</evidence>
<dbReference type="SUPFAM" id="SSF52833">
    <property type="entry name" value="Thioredoxin-like"/>
    <property type="match status" value="1"/>
</dbReference>
<dbReference type="Pfam" id="PF10262">
    <property type="entry name" value="Rdx"/>
    <property type="match status" value="1"/>
</dbReference>
<keyword evidence="3" id="KW-0472">Membrane</keyword>
<feature type="transmembrane region" description="Helical" evidence="3">
    <location>
        <begin position="21"/>
        <end position="47"/>
    </location>
</feature>
<feature type="region of interest" description="Disordered" evidence="2">
    <location>
        <begin position="63"/>
        <end position="84"/>
    </location>
</feature>
<evidence type="ECO:0000313" key="5">
    <source>
        <dbReference type="Proteomes" id="UP001227192"/>
    </source>
</evidence>
<evidence type="ECO:0000256" key="1">
    <source>
        <dbReference type="ARBA" id="ARBA00023284"/>
    </source>
</evidence>
<dbReference type="NCBIfam" id="TIGR02174">
    <property type="entry name" value="CXXU_selWTH"/>
    <property type="match status" value="1"/>
</dbReference>
<sequence>MHLLRFTFTSLNYTIPPSRRVCLELAFLFFFFFFFFFLFLSCIFFFMGSQIFKNPLIIKPPSSTMAESPSTSKPSDSSTHNTDNTENLAQANVHLPRISIQFCTQCRWMLRAAYFAQELLSTFGTDLGEVALVPKTGGVFTVTIWHGTMSDGENTTQESILWDRKRDGGFPEVKALKSLVRNVISPNRDLGHTDRALKKEQGEQTATKKEEGSKDKAACEDCQ</sequence>
<name>A0AAI9TAA4_PENTH</name>
<keyword evidence="3" id="KW-0812">Transmembrane</keyword>
<feature type="compositionally biased region" description="Basic and acidic residues" evidence="2">
    <location>
        <begin position="189"/>
        <end position="223"/>
    </location>
</feature>
<protein>
    <submittedName>
        <fullName evidence="4">Uncharacterized protein</fullName>
    </submittedName>
</protein>
<keyword evidence="5" id="KW-1185">Reference proteome</keyword>
<accession>A0AAI9TAA4</accession>
<dbReference type="EMBL" id="LACB01000444">
    <property type="protein sequence ID" value="KAJ9483308.1"/>
    <property type="molecule type" value="Genomic_DNA"/>
</dbReference>
<reference evidence="4" key="1">
    <citation type="submission" date="2015-06" db="EMBL/GenBank/DDBJ databases">
        <authorList>
            <person name="Nguyen H."/>
        </authorList>
    </citation>
    <scope>NUCLEOTIDE SEQUENCE</scope>
    <source>
        <strain evidence="4">DAOM 180753</strain>
    </source>
</reference>
<keyword evidence="1" id="KW-0676">Redox-active center</keyword>
<dbReference type="PANTHER" id="PTHR36417:SF2">
    <property type="entry name" value="SELENOPROTEIN DOMAIN PROTEIN (AFU_ORTHOLOGUE AFUA_1G05220)"/>
    <property type="match status" value="1"/>
</dbReference>
<dbReference type="PANTHER" id="PTHR36417">
    <property type="entry name" value="SELENOPROTEIN DOMAIN PROTEIN (AFU_ORTHOLOGUE AFUA_1G05220)"/>
    <property type="match status" value="1"/>
</dbReference>
<feature type="region of interest" description="Disordered" evidence="2">
    <location>
        <begin position="187"/>
        <end position="223"/>
    </location>
</feature>